<protein>
    <submittedName>
        <fullName evidence="1">Uncharacterized protein</fullName>
    </submittedName>
</protein>
<evidence type="ECO:0000313" key="2">
    <source>
        <dbReference type="Proteomes" id="UP001140234"/>
    </source>
</evidence>
<sequence length="672" mass="70721">MAPALLRALSRLGSRPRRAEAGDDRLDARGPAARSSVHVMQTVPADPTSYPRRLLHQFLGHRAAVSQPTLKPAAHEHQGRAVPSADDLLRAAGGPPPSPLRRRASSLLPSSPPRSPEALASASAPARLQTPRSAPALDTRTQSALDTHAPPAPDTLVSSGAGTPEQATTPLSTGSAQPSGTYTAPGSSNDSGAECPPQSTRTLAEGSTGMDTAERGTKQTKDVSRRDTAAGDQGVEEAVGTSLPTDGAQVSLLQDVSERCSAHPGSRNEMWCETCAAAICEHCMLSTAHQGHAVAKLSAAYDDAFEAIEAMQVALVRSRNEARQRGTLLDAARAGLSESCAAAQDALESELERRAEALADAFARTQATLDARMGGCTEWRGVLGETLQTVHGLVDELPPAQLVASRARILALLGASEKARPADWWAPLPRVDGLATLVQPEARSATLRVPRVMELGRKRGHVRVVGRPLAAHGLTWHAEARRGSGPLGDPCLLVAVSCAEGCADAAIAASVHVVAPDEATGRAAVASALDLLRPPGAHEPDPQPQRRLFWQETRTHVWARQAPCELLVCSLAELESAGALDSDGAVTLRFGVQPASFRDLARAQQDRIAALERQLDELQLRQRPPASPADGAPSARPPRARRRGNSDVRGCATSPRIQQRAAGFARGRPATP</sequence>
<organism evidence="1 2">
    <name type="scientific">Coemansia nantahalensis</name>
    <dbReference type="NCBI Taxonomy" id="2789366"/>
    <lineage>
        <taxon>Eukaryota</taxon>
        <taxon>Fungi</taxon>
        <taxon>Fungi incertae sedis</taxon>
        <taxon>Zoopagomycota</taxon>
        <taxon>Kickxellomycotina</taxon>
        <taxon>Kickxellomycetes</taxon>
        <taxon>Kickxellales</taxon>
        <taxon>Kickxellaceae</taxon>
        <taxon>Coemansia</taxon>
    </lineage>
</organism>
<feature type="non-terminal residue" evidence="1">
    <location>
        <position position="672"/>
    </location>
</feature>
<accession>A0ACC1K1E2</accession>
<evidence type="ECO:0000313" key="1">
    <source>
        <dbReference type="EMBL" id="KAJ2771386.1"/>
    </source>
</evidence>
<keyword evidence="2" id="KW-1185">Reference proteome</keyword>
<name>A0ACC1K1E2_9FUNG</name>
<gene>
    <name evidence="1" type="ORF">IWQ57_002236</name>
</gene>
<comment type="caution">
    <text evidence="1">The sequence shown here is derived from an EMBL/GenBank/DDBJ whole genome shotgun (WGS) entry which is preliminary data.</text>
</comment>
<dbReference type="EMBL" id="JANBUJ010000545">
    <property type="protein sequence ID" value="KAJ2771386.1"/>
    <property type="molecule type" value="Genomic_DNA"/>
</dbReference>
<reference evidence="1" key="1">
    <citation type="submission" date="2022-07" db="EMBL/GenBank/DDBJ databases">
        <title>Phylogenomic reconstructions and comparative analyses of Kickxellomycotina fungi.</title>
        <authorList>
            <person name="Reynolds N.K."/>
            <person name="Stajich J.E."/>
            <person name="Barry K."/>
            <person name="Grigoriev I.V."/>
            <person name="Crous P."/>
            <person name="Smith M.E."/>
        </authorList>
    </citation>
    <scope>NUCLEOTIDE SEQUENCE</scope>
    <source>
        <strain evidence="1">CBS 109366</strain>
    </source>
</reference>
<dbReference type="Proteomes" id="UP001140234">
    <property type="component" value="Unassembled WGS sequence"/>
</dbReference>
<proteinExistence type="predicted"/>